<dbReference type="InterPro" id="IPR025272">
    <property type="entry name" value="SocA_Panacea"/>
</dbReference>
<comment type="caution">
    <text evidence="2">The sequence shown here is derived from an EMBL/GenBank/DDBJ whole genome shotgun (WGS) entry which is preliminary data.</text>
</comment>
<proteinExistence type="predicted"/>
<dbReference type="InterPro" id="IPR022452">
    <property type="entry name" value="MqsA"/>
</dbReference>
<feature type="domain" description="Antitoxin SocA-like Panacea" evidence="1">
    <location>
        <begin position="219"/>
        <end position="321"/>
    </location>
</feature>
<dbReference type="NCBIfam" id="TIGR03830">
    <property type="entry name" value="CxxCG_CxxCG_HTH"/>
    <property type="match status" value="1"/>
</dbReference>
<name>A0A9D2SPM9_9FIRM</name>
<evidence type="ECO:0000313" key="2">
    <source>
        <dbReference type="EMBL" id="HJC23593.1"/>
    </source>
</evidence>
<accession>A0A9D2SPM9</accession>
<reference evidence="2" key="1">
    <citation type="journal article" date="2021" name="PeerJ">
        <title>Extensive microbial diversity within the chicken gut microbiome revealed by metagenomics and culture.</title>
        <authorList>
            <person name="Gilroy R."/>
            <person name="Ravi A."/>
            <person name="Getino M."/>
            <person name="Pursley I."/>
            <person name="Horton D.L."/>
            <person name="Alikhan N.F."/>
            <person name="Baker D."/>
            <person name="Gharbi K."/>
            <person name="Hall N."/>
            <person name="Watson M."/>
            <person name="Adriaenssens E.M."/>
            <person name="Foster-Nyarko E."/>
            <person name="Jarju S."/>
            <person name="Secka A."/>
            <person name="Antonio M."/>
            <person name="Oren A."/>
            <person name="Chaudhuri R.R."/>
            <person name="La Ragione R."/>
            <person name="Hildebrand F."/>
            <person name="Pallen M.J."/>
        </authorList>
    </citation>
    <scope>NUCLEOTIDE SEQUENCE</scope>
    <source>
        <strain evidence="2">USAMLcec2-132</strain>
    </source>
</reference>
<organism evidence="2 3">
    <name type="scientific">Candidatus Eisenbergiella merdavium</name>
    <dbReference type="NCBI Taxonomy" id="2838551"/>
    <lineage>
        <taxon>Bacteria</taxon>
        <taxon>Bacillati</taxon>
        <taxon>Bacillota</taxon>
        <taxon>Clostridia</taxon>
        <taxon>Lachnospirales</taxon>
        <taxon>Lachnospiraceae</taxon>
        <taxon>Eisenbergiella</taxon>
    </lineage>
</organism>
<dbReference type="CDD" id="cd00093">
    <property type="entry name" value="HTH_XRE"/>
    <property type="match status" value="1"/>
</dbReference>
<evidence type="ECO:0000259" key="1">
    <source>
        <dbReference type="Pfam" id="PF13274"/>
    </source>
</evidence>
<dbReference type="Gene3D" id="1.10.260.40">
    <property type="entry name" value="lambda repressor-like DNA-binding domains"/>
    <property type="match status" value="1"/>
</dbReference>
<dbReference type="AlphaFoldDB" id="A0A9D2SPM9"/>
<sequence>MDMKILKSEKRLCTCCMEEHEVKTVLVMDKATFKNTEVDYEACYLYCDLAKELYMDEKQMQDNDTRMKDSYREKKGLLTSTQISGIRAKYGISQSDLCVLLGWGGKTITRYESHQVQDKAHDTILKKIDQDPEWFLSLLNDAKDSLSAESYQKYMEAATSLFEEDQDAYLRKAIEASYARFQGNKMFHGNTPLSLDKVVDVIRYFAVSSKVTSLYKVKLMKLMWYADALAYKRRGRAITGLVYQALPMGAVPVGHNSIIDLKDVPCEEVDMDETNAYHFALSGECKFSALSKDDKEILDLVIDKLGKMSKNDIIAFMHKEQAYIETAPRDVIQFKYTESLQI</sequence>
<gene>
    <name evidence="2" type="ORF">H9761_07815</name>
</gene>
<dbReference type="InterPro" id="IPR010982">
    <property type="entry name" value="Lambda_DNA-bd_dom_sf"/>
</dbReference>
<dbReference type="Proteomes" id="UP000823891">
    <property type="component" value="Unassembled WGS sequence"/>
</dbReference>
<evidence type="ECO:0000313" key="3">
    <source>
        <dbReference type="Proteomes" id="UP000823891"/>
    </source>
</evidence>
<dbReference type="Pfam" id="PF13274">
    <property type="entry name" value="SocA_Panacea"/>
    <property type="match status" value="1"/>
</dbReference>
<dbReference type="GO" id="GO:0003677">
    <property type="term" value="F:DNA binding"/>
    <property type="evidence" value="ECO:0007669"/>
    <property type="project" value="InterPro"/>
</dbReference>
<dbReference type="EMBL" id="DWWS01000027">
    <property type="protein sequence ID" value="HJC23593.1"/>
    <property type="molecule type" value="Genomic_DNA"/>
</dbReference>
<reference evidence="2" key="2">
    <citation type="submission" date="2021-04" db="EMBL/GenBank/DDBJ databases">
        <authorList>
            <person name="Gilroy R."/>
        </authorList>
    </citation>
    <scope>NUCLEOTIDE SEQUENCE</scope>
    <source>
        <strain evidence="2">USAMLcec2-132</strain>
    </source>
</reference>
<protein>
    <submittedName>
        <fullName evidence="2">DUF4065 domain-containing protein</fullName>
    </submittedName>
</protein>
<dbReference type="InterPro" id="IPR001387">
    <property type="entry name" value="Cro/C1-type_HTH"/>
</dbReference>